<evidence type="ECO:0000313" key="1">
    <source>
        <dbReference type="EMBL" id="QLG30165.1"/>
    </source>
</evidence>
<dbReference type="KEGG" id="halg:HUG10_21495"/>
<evidence type="ECO:0000313" key="2">
    <source>
        <dbReference type="Proteomes" id="UP000509750"/>
    </source>
</evidence>
<reference evidence="1 2" key="1">
    <citation type="submission" date="2020-07" db="EMBL/GenBank/DDBJ databases">
        <title>Gai3-2, isolated from salt lake.</title>
        <authorList>
            <person name="Cui H."/>
            <person name="Shi X."/>
        </authorList>
    </citation>
    <scope>NUCLEOTIDE SEQUENCE [LARGE SCALE GENOMIC DNA]</scope>
    <source>
        <strain evidence="1 2">Gai3-2</strain>
        <plasmid evidence="1 2">unnamed3</plasmid>
    </source>
</reference>
<dbReference type="RefSeq" id="WP_179171739.1">
    <property type="nucleotide sequence ID" value="NZ_CP058532.1"/>
</dbReference>
<geneLocation type="plasmid" evidence="1 2">
    <name>unnamed3</name>
</geneLocation>
<accession>A0A7D5GF00</accession>
<name>A0A7D5GF00_9EURY</name>
<sequence length="269" mass="30972">MEKETAEVSSTTNWLHPQLRSAGLDIYDIEGYSLDEDTESVELLIDRVRVDDVRGYNPGRVWREYQGMADDDEVHAKHMLARRADCDYTVALYDDERVRVYFISEHTAKPLTDELTFPEFGVWVFSHNSTTELSKEFIHDEQFPSLDAALRANGTPWPPNLDGFWYDGDRVRCLIEYQTTNVTSPANHSNNRYFSEDLGRWKHLWGMAEALDLPLVIVVWSPNDQYADEVKVKLVHDVQFVGRERGLSYADVKLLDADSVAEHLAELVD</sequence>
<gene>
    <name evidence="1" type="ORF">HUG10_21495</name>
</gene>
<organism evidence="1 2">
    <name type="scientific">Halorarum halophilum</name>
    <dbReference type="NCBI Taxonomy" id="2743090"/>
    <lineage>
        <taxon>Archaea</taxon>
        <taxon>Methanobacteriati</taxon>
        <taxon>Methanobacteriota</taxon>
        <taxon>Stenosarchaea group</taxon>
        <taxon>Halobacteria</taxon>
        <taxon>Halobacteriales</taxon>
        <taxon>Haloferacaceae</taxon>
        <taxon>Halorarum</taxon>
    </lineage>
</organism>
<dbReference type="AlphaFoldDB" id="A0A7D5GF00"/>
<keyword evidence="1" id="KW-0614">Plasmid</keyword>
<proteinExistence type="predicted"/>
<keyword evidence="2" id="KW-1185">Reference proteome</keyword>
<protein>
    <submittedName>
        <fullName evidence="1">Uncharacterized protein</fullName>
    </submittedName>
</protein>
<dbReference type="Proteomes" id="UP000509750">
    <property type="component" value="Plasmid unnamed3"/>
</dbReference>
<dbReference type="GeneID" id="56031466"/>
<dbReference type="EMBL" id="CP058532">
    <property type="protein sequence ID" value="QLG30165.1"/>
    <property type="molecule type" value="Genomic_DNA"/>
</dbReference>